<proteinExistence type="predicted"/>
<evidence type="ECO:0000256" key="3">
    <source>
        <dbReference type="ARBA" id="ARBA00022801"/>
    </source>
</evidence>
<dbReference type="AlphaFoldDB" id="A0A099J389"/>
<dbReference type="PANTHER" id="PTHR43176">
    <property type="entry name" value="3-HYDROXYISOBUTYRYL-COA HYDROLASE-RELATED"/>
    <property type="match status" value="1"/>
</dbReference>
<evidence type="ECO:0000313" key="7">
    <source>
        <dbReference type="Proteomes" id="UP000029864"/>
    </source>
</evidence>
<dbReference type="GO" id="GO:0006574">
    <property type="term" value="P:L-valine catabolic process"/>
    <property type="evidence" value="ECO:0007669"/>
    <property type="project" value="TreeGrafter"/>
</dbReference>
<reference evidence="6 8" key="2">
    <citation type="submission" date="2020-08" db="EMBL/GenBank/DDBJ databases">
        <title>Sequencing the genomes of 1000 actinobacteria strains.</title>
        <authorList>
            <person name="Klenk H.-P."/>
        </authorList>
    </citation>
    <scope>NUCLEOTIDE SEQUENCE [LARGE SCALE GENOMIC DNA]</scope>
    <source>
        <strain evidence="6 8">DSM 21065</strain>
    </source>
</reference>
<gene>
    <name evidence="6" type="ORF">BJ997_004167</name>
    <name evidence="5" type="ORF">GY21_13010</name>
</gene>
<accession>A0A099J389</accession>
<evidence type="ECO:0000256" key="1">
    <source>
        <dbReference type="ARBA" id="ARBA00001709"/>
    </source>
</evidence>
<dbReference type="InterPro" id="IPR045004">
    <property type="entry name" value="ECH_dom"/>
</dbReference>
<dbReference type="Pfam" id="PF16113">
    <property type="entry name" value="ECH_2"/>
    <property type="match status" value="1"/>
</dbReference>
<evidence type="ECO:0000259" key="4">
    <source>
        <dbReference type="Pfam" id="PF16113"/>
    </source>
</evidence>
<dbReference type="SUPFAM" id="SSF52096">
    <property type="entry name" value="ClpP/crotonase"/>
    <property type="match status" value="1"/>
</dbReference>
<evidence type="ECO:0000313" key="8">
    <source>
        <dbReference type="Proteomes" id="UP000561726"/>
    </source>
</evidence>
<dbReference type="EMBL" id="JPXF01000055">
    <property type="protein sequence ID" value="KGJ72781.1"/>
    <property type="molecule type" value="Genomic_DNA"/>
</dbReference>
<feature type="domain" description="Enoyl-CoA hydratase/isomerase" evidence="4">
    <location>
        <begin position="20"/>
        <end position="343"/>
    </location>
</feature>
<dbReference type="GO" id="GO:0016829">
    <property type="term" value="F:lyase activity"/>
    <property type="evidence" value="ECO:0007669"/>
    <property type="project" value="UniProtKB-KW"/>
</dbReference>
<comment type="catalytic activity">
    <reaction evidence="1">
        <text>3-hydroxy-2-methylpropanoyl-CoA + H2O = 3-hydroxy-2-methylpropanoate + CoA + H(+)</text>
        <dbReference type="Rhea" id="RHEA:20888"/>
        <dbReference type="ChEBI" id="CHEBI:11805"/>
        <dbReference type="ChEBI" id="CHEBI:15377"/>
        <dbReference type="ChEBI" id="CHEBI:15378"/>
        <dbReference type="ChEBI" id="CHEBI:57287"/>
        <dbReference type="ChEBI" id="CHEBI:57340"/>
        <dbReference type="EC" id="3.1.2.4"/>
    </reaction>
</comment>
<dbReference type="InterPro" id="IPR032259">
    <property type="entry name" value="HIBYL-CoA-H"/>
</dbReference>
<reference evidence="5 7" key="1">
    <citation type="submission" date="2014-08" db="EMBL/GenBank/DDBJ databases">
        <authorList>
            <person name="Sisinthy S."/>
        </authorList>
    </citation>
    <scope>NUCLEOTIDE SEQUENCE [LARGE SCALE GENOMIC DNA]</scope>
    <source>
        <strain evidence="5 7">RuG17</strain>
    </source>
</reference>
<evidence type="ECO:0000256" key="2">
    <source>
        <dbReference type="ARBA" id="ARBA00011915"/>
    </source>
</evidence>
<keyword evidence="3 5" id="KW-0378">Hydrolase</keyword>
<dbReference type="Gene3D" id="3.90.226.10">
    <property type="entry name" value="2-enoyl-CoA Hydratase, Chain A, domain 1"/>
    <property type="match status" value="1"/>
</dbReference>
<dbReference type="EC" id="3.1.2.4" evidence="2"/>
<evidence type="ECO:0000313" key="5">
    <source>
        <dbReference type="EMBL" id="KGJ72781.1"/>
    </source>
</evidence>
<dbReference type="PANTHER" id="PTHR43176:SF3">
    <property type="entry name" value="3-HYDROXYISOBUTYRYL-COA HYDROLASE, MITOCHONDRIAL"/>
    <property type="match status" value="1"/>
</dbReference>
<dbReference type="RefSeq" id="WP_035837176.1">
    <property type="nucleotide sequence ID" value="NZ_JACHBQ010000001.1"/>
</dbReference>
<dbReference type="GO" id="GO:0005829">
    <property type="term" value="C:cytosol"/>
    <property type="evidence" value="ECO:0007669"/>
    <property type="project" value="TreeGrafter"/>
</dbReference>
<dbReference type="eggNOG" id="COG1024">
    <property type="taxonomic scope" value="Bacteria"/>
</dbReference>
<protein>
    <recommendedName>
        <fullName evidence="2">3-hydroxyisobutyryl-CoA hydrolase</fullName>
        <ecNumber evidence="2">3.1.2.4</ecNumber>
    </recommendedName>
</protein>
<organism evidence="5 7">
    <name type="scientific">Cryobacterium roopkundense</name>
    <dbReference type="NCBI Taxonomy" id="1001240"/>
    <lineage>
        <taxon>Bacteria</taxon>
        <taxon>Bacillati</taxon>
        <taxon>Actinomycetota</taxon>
        <taxon>Actinomycetes</taxon>
        <taxon>Micrococcales</taxon>
        <taxon>Microbacteriaceae</taxon>
        <taxon>Cryobacterium</taxon>
    </lineage>
</organism>
<keyword evidence="7" id="KW-1185">Reference proteome</keyword>
<dbReference type="Proteomes" id="UP000029864">
    <property type="component" value="Unassembled WGS sequence"/>
</dbReference>
<name>A0A099J389_9MICO</name>
<dbReference type="GO" id="GO:0003860">
    <property type="term" value="F:3-hydroxyisobutyryl-CoA hydrolase activity"/>
    <property type="evidence" value="ECO:0007669"/>
    <property type="project" value="UniProtKB-EC"/>
</dbReference>
<dbReference type="InterPro" id="IPR029045">
    <property type="entry name" value="ClpP/crotonase-like_dom_sf"/>
</dbReference>
<dbReference type="CDD" id="cd06558">
    <property type="entry name" value="crotonase-like"/>
    <property type="match status" value="1"/>
</dbReference>
<comment type="caution">
    <text evidence="5">The sequence shown here is derived from an EMBL/GenBank/DDBJ whole genome shotgun (WGS) entry which is preliminary data.</text>
</comment>
<dbReference type="EMBL" id="JACHBQ010000001">
    <property type="protein sequence ID" value="MBB5643619.1"/>
    <property type="molecule type" value="Genomic_DNA"/>
</dbReference>
<dbReference type="NCBIfam" id="NF004127">
    <property type="entry name" value="PRK05617.1"/>
    <property type="match status" value="1"/>
</dbReference>
<dbReference type="Proteomes" id="UP000561726">
    <property type="component" value="Unassembled WGS sequence"/>
</dbReference>
<dbReference type="STRING" id="1001240.GY21_13010"/>
<sequence length="362" mass="38714">MTAVEPTEPEVLVRREGTLGHLILNRPRAMNALTHRMMMTIGRQLTDWETDDAVHAVLLTGAGERGLCAGGDIVAIYRDTVAGGTGTSTFWADEYPVNLQIARYPKPFIAMMDGVVLGGGMGVSAHASIRIVTERTKVGMPETAIGFVPDVGGTYLFGRSPGELGTHLALTAGTATGADAIRLGLADRYLASEKVPALVRALGEMTAGSDLQSTLDSFTEAPPAAPLLASQSWIDACYSADTAEQIVANLQQSPEADARATADVILAKSPTAVKVTLESLRRARKLPNLEAVLEQEFRVSIHSLKRPDFREGIRAMVIDKDRTPQWSPPELADVSDAEVASHFDDLGADELRLTALAHPHSN</sequence>
<evidence type="ECO:0000313" key="6">
    <source>
        <dbReference type="EMBL" id="MBB5643619.1"/>
    </source>
</evidence>
<keyword evidence="6" id="KW-0456">Lyase</keyword>